<feature type="transmembrane region" description="Helical" evidence="1">
    <location>
        <begin position="105"/>
        <end position="131"/>
    </location>
</feature>
<dbReference type="InterPro" id="IPR006938">
    <property type="entry name" value="DUF624"/>
</dbReference>
<dbReference type="PROSITE" id="PS51257">
    <property type="entry name" value="PROKAR_LIPOPROTEIN"/>
    <property type="match status" value="1"/>
</dbReference>
<comment type="caution">
    <text evidence="2">The sequence shown here is derived from an EMBL/GenBank/DDBJ whole genome shotgun (WGS) entry which is preliminary data.</text>
</comment>
<keyword evidence="1" id="KW-0472">Membrane</keyword>
<proteinExistence type="predicted"/>
<feature type="transmembrane region" description="Helical" evidence="1">
    <location>
        <begin position="22"/>
        <end position="45"/>
    </location>
</feature>
<keyword evidence="1" id="KW-1133">Transmembrane helix</keyword>
<protein>
    <recommendedName>
        <fullName evidence="4">DUF624 domain-containing protein</fullName>
    </recommendedName>
</protein>
<feature type="transmembrane region" description="Helical" evidence="1">
    <location>
        <begin position="143"/>
        <end position="168"/>
    </location>
</feature>
<sequence>MQKLFSLDGKVVRILTFLTDLIILNTLFIVSCIPIVTIGASLTSLTTMWYRILKGKDTDIAYHYFRIFRRNFKQSTFIWLFILLIELLLYVNYCLWGYSSLFSEYSLLLVLPFLFVIILFMSVVFPYIGLFKDNLKNSIVNSVLICILNPIQAIMLVLFNISVLYMSFSSPERVLTAIYVFTFGGFAFCGLMNVMITNKMFDKVKQFTKRRKQIENF</sequence>
<dbReference type="RefSeq" id="WP_084888166.1">
    <property type="nucleotide sequence ID" value="NZ_NCVF01000025.1"/>
</dbReference>
<evidence type="ECO:0000313" key="2">
    <source>
        <dbReference type="EMBL" id="ORO92046.1"/>
    </source>
</evidence>
<evidence type="ECO:0000313" key="3">
    <source>
        <dbReference type="Proteomes" id="UP000193929"/>
    </source>
</evidence>
<evidence type="ECO:0008006" key="4">
    <source>
        <dbReference type="Google" id="ProtNLM"/>
    </source>
</evidence>
<dbReference type="AlphaFoldDB" id="A0A1X1JXW2"/>
<reference evidence="2 3" key="1">
    <citation type="journal article" date="2016" name="Eur. J. Clin. Microbiol. Infect. Dis.">
        <title>Whole genome sequencing as a tool for phylogenetic analysis of clinical strains of Mitis group streptococci.</title>
        <authorList>
            <person name="Rasmussen L.H."/>
            <person name="Dargis R."/>
            <person name="Hojholt K."/>
            <person name="Christensen J.J."/>
            <person name="Skovgaard O."/>
            <person name="Justesen U.S."/>
            <person name="Rosenvinge F.S."/>
            <person name="Moser C."/>
            <person name="Lukjancenko O."/>
            <person name="Rasmussen S."/>
            <person name="Nielsen X.C."/>
        </authorList>
    </citation>
    <scope>NUCLEOTIDE SEQUENCE [LARGE SCALE GENOMIC DNA]</scope>
    <source>
        <strain evidence="2 3">RH_50275_09</strain>
    </source>
</reference>
<evidence type="ECO:0000256" key="1">
    <source>
        <dbReference type="SAM" id="Phobius"/>
    </source>
</evidence>
<gene>
    <name evidence="2" type="ORF">B7700_07530</name>
</gene>
<name>A0A1X1JXW2_STRMT</name>
<dbReference type="EMBL" id="NCVF01000025">
    <property type="protein sequence ID" value="ORO92046.1"/>
    <property type="molecule type" value="Genomic_DNA"/>
</dbReference>
<organism evidence="2 3">
    <name type="scientific">Streptococcus mitis</name>
    <dbReference type="NCBI Taxonomy" id="28037"/>
    <lineage>
        <taxon>Bacteria</taxon>
        <taxon>Bacillati</taxon>
        <taxon>Bacillota</taxon>
        <taxon>Bacilli</taxon>
        <taxon>Lactobacillales</taxon>
        <taxon>Streptococcaceae</taxon>
        <taxon>Streptococcus</taxon>
        <taxon>Streptococcus mitis group</taxon>
    </lineage>
</organism>
<keyword evidence="1" id="KW-0812">Transmembrane</keyword>
<feature type="transmembrane region" description="Helical" evidence="1">
    <location>
        <begin position="174"/>
        <end position="196"/>
    </location>
</feature>
<accession>A0A1X1JXW2</accession>
<dbReference type="Pfam" id="PF04854">
    <property type="entry name" value="DUF624"/>
    <property type="match status" value="1"/>
</dbReference>
<feature type="transmembrane region" description="Helical" evidence="1">
    <location>
        <begin position="76"/>
        <end position="99"/>
    </location>
</feature>
<dbReference type="Proteomes" id="UP000193929">
    <property type="component" value="Unassembled WGS sequence"/>
</dbReference>